<comment type="caution">
    <text evidence="2">The sequence shown here is derived from an EMBL/GenBank/DDBJ whole genome shotgun (WGS) entry which is preliminary data.</text>
</comment>
<keyword evidence="1" id="KW-0472">Membrane</keyword>
<reference evidence="2 3" key="1">
    <citation type="journal article" date="2019" name="PLoS Negl. Trop. Dis.">
        <title>Revisiting the worldwide diversity of Leptospira species in the environment.</title>
        <authorList>
            <person name="Vincent A.T."/>
            <person name="Schiettekatte O."/>
            <person name="Bourhy P."/>
            <person name="Veyrier F.J."/>
            <person name="Picardeau M."/>
        </authorList>
    </citation>
    <scope>NUCLEOTIDE SEQUENCE [LARGE SCALE GENOMIC DNA]</scope>
    <source>
        <strain evidence="2 3">201702445</strain>
    </source>
</reference>
<feature type="transmembrane region" description="Helical" evidence="1">
    <location>
        <begin position="139"/>
        <end position="158"/>
    </location>
</feature>
<evidence type="ECO:0000313" key="3">
    <source>
        <dbReference type="Proteomes" id="UP000297613"/>
    </source>
</evidence>
<organism evidence="2 3">
    <name type="scientific">Leptospira yasudae</name>
    <dbReference type="NCBI Taxonomy" id="2202201"/>
    <lineage>
        <taxon>Bacteria</taxon>
        <taxon>Pseudomonadati</taxon>
        <taxon>Spirochaetota</taxon>
        <taxon>Spirochaetia</taxon>
        <taxon>Leptospirales</taxon>
        <taxon>Leptospiraceae</taxon>
        <taxon>Leptospira</taxon>
    </lineage>
</organism>
<dbReference type="EMBL" id="RQGM01000044">
    <property type="protein sequence ID" value="TGL83855.1"/>
    <property type="molecule type" value="Genomic_DNA"/>
</dbReference>
<feature type="transmembrane region" description="Helical" evidence="1">
    <location>
        <begin position="20"/>
        <end position="36"/>
    </location>
</feature>
<dbReference type="RefSeq" id="WP_135568853.1">
    <property type="nucleotide sequence ID" value="NZ_RQGK01000043.1"/>
</dbReference>
<feature type="transmembrane region" description="Helical" evidence="1">
    <location>
        <begin position="109"/>
        <end position="127"/>
    </location>
</feature>
<protein>
    <submittedName>
        <fullName evidence="2">Uncharacterized protein</fullName>
    </submittedName>
</protein>
<name>A0A6N4QLQ3_9LEPT</name>
<evidence type="ECO:0000313" key="2">
    <source>
        <dbReference type="EMBL" id="TGL83855.1"/>
    </source>
</evidence>
<evidence type="ECO:0000256" key="1">
    <source>
        <dbReference type="SAM" id="Phobius"/>
    </source>
</evidence>
<keyword evidence="1" id="KW-0812">Transmembrane</keyword>
<gene>
    <name evidence="2" type="ORF">EHQ83_12335</name>
</gene>
<dbReference type="Proteomes" id="UP000297613">
    <property type="component" value="Unassembled WGS sequence"/>
</dbReference>
<proteinExistence type="predicted"/>
<dbReference type="AlphaFoldDB" id="A0A6N4QLQ3"/>
<feature type="transmembrane region" description="Helical" evidence="1">
    <location>
        <begin position="43"/>
        <end position="59"/>
    </location>
</feature>
<accession>A0A6N4QLQ3</accession>
<feature type="transmembrane region" description="Helical" evidence="1">
    <location>
        <begin position="82"/>
        <end position="102"/>
    </location>
</feature>
<keyword evidence="1" id="KW-1133">Transmembrane helix</keyword>
<sequence>MELVNDFLSWAWARHHNPLSWYIRPIMLIPFCFFAYRQSAKGIILTLVALATSMFWFPAPNPPSAEAIHFLEMEKEYLTSDWTFGKILVGLIVPIGFILLGIAFWKRSLFYGALVANLMVISKVIWSTVNDAENSVGTIYLPTIVGVLLFNSLFYYLAKRKKKEVS</sequence>